<dbReference type="GO" id="GO:0004375">
    <property type="term" value="F:glycine dehydrogenase (decarboxylating) activity"/>
    <property type="evidence" value="ECO:0007669"/>
    <property type="project" value="UniProtKB-EC"/>
</dbReference>
<dbReference type="InterPro" id="IPR023010">
    <property type="entry name" value="GcvPA"/>
</dbReference>
<dbReference type="EC" id="1.4.4.2" evidence="1"/>
<dbReference type="PANTHER" id="PTHR42806:SF1">
    <property type="entry name" value="GLYCINE DEHYDROGENASE (DECARBOXYLATING)"/>
    <property type="match status" value="1"/>
</dbReference>
<dbReference type="Gene3D" id="3.90.1150.10">
    <property type="entry name" value="Aspartate Aminotransferase, domain 1"/>
    <property type="match status" value="1"/>
</dbReference>
<protein>
    <submittedName>
        <fullName evidence="1">Putative glycine dehydrogenase (Decarboxylating) subunit 1</fullName>
        <ecNumber evidence="1">1.4.4.2</ecNumber>
    </submittedName>
</protein>
<name>A0A645J9T3_9ZZZZ</name>
<comment type="caution">
    <text evidence="1">The sequence shown here is derived from an EMBL/GenBank/DDBJ whole genome shotgun (WGS) entry which is preliminary data.</text>
</comment>
<dbReference type="SUPFAM" id="SSF53383">
    <property type="entry name" value="PLP-dependent transferases"/>
    <property type="match status" value="1"/>
</dbReference>
<sequence length="108" mass="12004">MYMTFMGKEGMREAAELCLHKSRYLYNALIAGGRFTPVFTGPTFKEFVVRYQGDGVKFRQAMVEAGFLPGIVLTKEAGPELADCLLIAVTEKRTKAEMDAFVKKAGEI</sequence>
<dbReference type="InterPro" id="IPR015422">
    <property type="entry name" value="PyrdxlP-dep_Trfase_small"/>
</dbReference>
<dbReference type="GO" id="GO:0009116">
    <property type="term" value="P:nucleoside metabolic process"/>
    <property type="evidence" value="ECO:0007669"/>
    <property type="project" value="InterPro"/>
</dbReference>
<organism evidence="1">
    <name type="scientific">bioreactor metagenome</name>
    <dbReference type="NCBI Taxonomy" id="1076179"/>
    <lineage>
        <taxon>unclassified sequences</taxon>
        <taxon>metagenomes</taxon>
        <taxon>ecological metagenomes</taxon>
    </lineage>
</organism>
<reference evidence="1" key="1">
    <citation type="submission" date="2019-08" db="EMBL/GenBank/DDBJ databases">
        <authorList>
            <person name="Kucharzyk K."/>
            <person name="Murdoch R.W."/>
            <person name="Higgins S."/>
            <person name="Loffler F."/>
        </authorList>
    </citation>
    <scope>NUCLEOTIDE SEQUENCE</scope>
</reference>
<accession>A0A645J9T3</accession>
<dbReference type="PANTHER" id="PTHR42806">
    <property type="entry name" value="GLYCINE CLEAVAGE SYSTEM P-PROTEIN"/>
    <property type="match status" value="1"/>
</dbReference>
<dbReference type="InterPro" id="IPR015424">
    <property type="entry name" value="PyrdxlP-dep_Trfase"/>
</dbReference>
<dbReference type="AlphaFoldDB" id="A0A645J9T3"/>
<dbReference type="EMBL" id="VSSQ01134381">
    <property type="protein sequence ID" value="MPN59862.1"/>
    <property type="molecule type" value="Genomic_DNA"/>
</dbReference>
<gene>
    <name evidence="1" type="primary">gcvPA_24</name>
    <name evidence="1" type="ORF">SDC9_207584</name>
</gene>
<proteinExistence type="predicted"/>
<evidence type="ECO:0000313" key="1">
    <source>
        <dbReference type="EMBL" id="MPN59862.1"/>
    </source>
</evidence>
<keyword evidence="1" id="KW-0560">Oxidoreductase</keyword>